<proteinExistence type="predicted"/>
<gene>
    <name evidence="1" type="ORF">DZC75_10475</name>
</gene>
<dbReference type="Proteomes" id="UP000258127">
    <property type="component" value="Chromosome"/>
</dbReference>
<evidence type="ECO:0000313" key="2">
    <source>
        <dbReference type="Proteomes" id="UP000258127"/>
    </source>
</evidence>
<name>A0AAI8KB01_9PSED</name>
<protein>
    <submittedName>
        <fullName evidence="1">Uncharacterized protein</fullName>
    </submittedName>
</protein>
<organism evidence="1 2">
    <name type="scientific">Pseudomonas parafulva</name>
    <dbReference type="NCBI Taxonomy" id="157782"/>
    <lineage>
        <taxon>Bacteria</taxon>
        <taxon>Pseudomonadati</taxon>
        <taxon>Pseudomonadota</taxon>
        <taxon>Gammaproteobacteria</taxon>
        <taxon>Pseudomonadales</taxon>
        <taxon>Pseudomonadaceae</taxon>
        <taxon>Pseudomonas</taxon>
    </lineage>
</organism>
<dbReference type="EMBL" id="CP031641">
    <property type="protein sequence ID" value="AXO88402.1"/>
    <property type="molecule type" value="Genomic_DNA"/>
</dbReference>
<evidence type="ECO:0000313" key="1">
    <source>
        <dbReference type="EMBL" id="AXO88402.1"/>
    </source>
</evidence>
<reference evidence="1 2" key="1">
    <citation type="submission" date="2018-08" db="EMBL/GenBank/DDBJ databases">
        <authorList>
            <person name="Lee Y."/>
            <person name="Kakembo D."/>
        </authorList>
    </citation>
    <scope>NUCLEOTIDE SEQUENCE [LARGE SCALE GENOMIC DNA]</scope>
    <source>
        <strain evidence="1 2">JBCS1880</strain>
    </source>
</reference>
<accession>A0AAI8KB01</accession>
<dbReference type="AlphaFoldDB" id="A0AAI8KB01"/>
<sequence length="175" mass="19870">MSKIDWSKAPEWADGHGLIAHHGITRVWINMDQYAVVGAEDRVYPYGGGTSETRQNFTRGQVQYITPRPARWDGDGLPQVGGKCELRIGTQNSWRETTIKFIGDEILVAQVGDRELCWRLEYCTFRPIRTPEQIAAAEREQAVAEMWSTYWQPSVSTAMEGLGLLYDAGYRKQVT</sequence>
<keyword evidence="2" id="KW-1185">Reference proteome</keyword>
<dbReference type="RefSeq" id="WP_116888218.1">
    <property type="nucleotide sequence ID" value="NZ_CP031641.1"/>
</dbReference>